<gene>
    <name evidence="2" type="ORF">DJ017_12130</name>
</gene>
<dbReference type="EMBL" id="QFYQ01000001">
    <property type="protein sequence ID" value="RAK56331.1"/>
    <property type="molecule type" value="Genomic_DNA"/>
</dbReference>
<feature type="region of interest" description="Disordered" evidence="1">
    <location>
        <begin position="28"/>
        <end position="89"/>
    </location>
</feature>
<reference evidence="3" key="1">
    <citation type="submission" date="2018-05" db="EMBL/GenBank/DDBJ databases">
        <authorList>
            <person name="Li X."/>
        </authorList>
    </citation>
    <scope>NUCLEOTIDE SEQUENCE [LARGE SCALE GENOMIC DNA]</scope>
    <source>
        <strain evidence="3">LX32</strain>
    </source>
</reference>
<protein>
    <submittedName>
        <fullName evidence="2">Peptidase inhibitor I78</fullName>
    </submittedName>
</protein>
<evidence type="ECO:0000313" key="2">
    <source>
        <dbReference type="EMBL" id="RAK56331.1"/>
    </source>
</evidence>
<keyword evidence="3" id="KW-1185">Reference proteome</keyword>
<sequence length="127" mass="13159">MEAAGPRLGEAGVRRLLAVAALVLIANGCASPPPTPEPPFGAPPADRAGAEAPPPEAEPETAPKDACGAAEAQGLVGRPRTEIPVPLDPSRQRVACTTCPITQDERPDRLNFFFDAATGIIRQVRCG</sequence>
<feature type="compositionally biased region" description="Pro residues" evidence="1">
    <location>
        <begin position="31"/>
        <end position="42"/>
    </location>
</feature>
<accession>A0A328APT8</accession>
<dbReference type="Gene3D" id="3.30.10.10">
    <property type="entry name" value="Trypsin Inhibitor V, subunit A"/>
    <property type="match status" value="1"/>
</dbReference>
<evidence type="ECO:0000313" key="3">
    <source>
        <dbReference type="Proteomes" id="UP000249254"/>
    </source>
</evidence>
<comment type="caution">
    <text evidence="2">The sequence shown here is derived from an EMBL/GenBank/DDBJ whole genome shotgun (WGS) entry which is preliminary data.</text>
</comment>
<proteinExistence type="predicted"/>
<evidence type="ECO:0000256" key="1">
    <source>
        <dbReference type="SAM" id="MobiDB-lite"/>
    </source>
</evidence>
<dbReference type="OrthoDB" id="8724542at2"/>
<dbReference type="AlphaFoldDB" id="A0A328APT8"/>
<organism evidence="2 3">
    <name type="scientific">Phenylobacterium soli</name>
    <dbReference type="NCBI Taxonomy" id="2170551"/>
    <lineage>
        <taxon>Bacteria</taxon>
        <taxon>Pseudomonadati</taxon>
        <taxon>Pseudomonadota</taxon>
        <taxon>Alphaproteobacteria</taxon>
        <taxon>Caulobacterales</taxon>
        <taxon>Caulobacteraceae</taxon>
        <taxon>Phenylobacterium</taxon>
    </lineage>
</organism>
<name>A0A328APT8_9CAUL</name>
<dbReference type="Proteomes" id="UP000249254">
    <property type="component" value="Unassembled WGS sequence"/>
</dbReference>